<protein>
    <submittedName>
        <fullName evidence="1">Uncharacterized protein</fullName>
    </submittedName>
</protein>
<comment type="caution">
    <text evidence="1">The sequence shown here is derived from an EMBL/GenBank/DDBJ whole genome shotgun (WGS) entry which is preliminary data.</text>
</comment>
<dbReference type="Proteomes" id="UP001341840">
    <property type="component" value="Unassembled WGS sequence"/>
</dbReference>
<reference evidence="1 2" key="1">
    <citation type="journal article" date="2023" name="Plants (Basel)">
        <title>Bridging the Gap: Combining Genomics and Transcriptomics Approaches to Understand Stylosanthes scabra, an Orphan Legume from the Brazilian Caatinga.</title>
        <authorList>
            <person name="Ferreira-Neto J.R.C."/>
            <person name="da Silva M.D."/>
            <person name="Binneck E."/>
            <person name="de Melo N.F."/>
            <person name="da Silva R.H."/>
            <person name="de Melo A.L.T.M."/>
            <person name="Pandolfi V."/>
            <person name="Bustamante F.O."/>
            <person name="Brasileiro-Vidal A.C."/>
            <person name="Benko-Iseppon A.M."/>
        </authorList>
    </citation>
    <scope>NUCLEOTIDE SEQUENCE [LARGE SCALE GENOMIC DNA]</scope>
    <source>
        <tissue evidence="1">Leaves</tissue>
    </source>
</reference>
<feature type="non-terminal residue" evidence="1">
    <location>
        <position position="1"/>
    </location>
</feature>
<accession>A0ABU6TZU0</accession>
<sequence length="93" mass="10267">SRILLDSASGGSLSTKTQEEAKNLIELVAQNQYMYSSPSERSVKRGVLEVETVDAILAQNKAMAQQDSSLINSLLYHLSQFRSKANLILLKLL</sequence>
<organism evidence="1 2">
    <name type="scientific">Stylosanthes scabra</name>
    <dbReference type="NCBI Taxonomy" id="79078"/>
    <lineage>
        <taxon>Eukaryota</taxon>
        <taxon>Viridiplantae</taxon>
        <taxon>Streptophyta</taxon>
        <taxon>Embryophyta</taxon>
        <taxon>Tracheophyta</taxon>
        <taxon>Spermatophyta</taxon>
        <taxon>Magnoliopsida</taxon>
        <taxon>eudicotyledons</taxon>
        <taxon>Gunneridae</taxon>
        <taxon>Pentapetalae</taxon>
        <taxon>rosids</taxon>
        <taxon>fabids</taxon>
        <taxon>Fabales</taxon>
        <taxon>Fabaceae</taxon>
        <taxon>Papilionoideae</taxon>
        <taxon>50 kb inversion clade</taxon>
        <taxon>dalbergioids sensu lato</taxon>
        <taxon>Dalbergieae</taxon>
        <taxon>Pterocarpus clade</taxon>
        <taxon>Stylosanthes</taxon>
    </lineage>
</organism>
<keyword evidence="2" id="KW-1185">Reference proteome</keyword>
<dbReference type="EMBL" id="JASCZI010097718">
    <property type="protein sequence ID" value="MED6154341.1"/>
    <property type="molecule type" value="Genomic_DNA"/>
</dbReference>
<proteinExistence type="predicted"/>
<evidence type="ECO:0000313" key="1">
    <source>
        <dbReference type="EMBL" id="MED6154341.1"/>
    </source>
</evidence>
<name>A0ABU6TZU0_9FABA</name>
<gene>
    <name evidence="1" type="ORF">PIB30_111454</name>
</gene>
<evidence type="ECO:0000313" key="2">
    <source>
        <dbReference type="Proteomes" id="UP001341840"/>
    </source>
</evidence>